<comment type="caution">
    <text evidence="2">The sequence shown here is derived from an EMBL/GenBank/DDBJ whole genome shotgun (WGS) entry which is preliminary data.</text>
</comment>
<name>A0A0D8ZUF8_9CYAN</name>
<sequence length="144" mass="16553">MFAIEFVGQPCIEFNQPAIRGRITLGDFSEEFVAPLVFWTVDDYQKQWREAAERIVAGEARSCFAASIRESPDDGAIFIWTAYKLADTVHFQHKLLLPETVKGTFEPLNIYAQVDERQTKTEDGFQISEWQVTVKDVAYWLRVG</sequence>
<proteinExistence type="predicted"/>
<evidence type="ECO:0000259" key="1">
    <source>
        <dbReference type="Pfam" id="PF18228"/>
    </source>
</evidence>
<gene>
    <name evidence="2" type="ORF">UH38_06395</name>
</gene>
<protein>
    <recommendedName>
        <fullName evidence="1">CdiI C-terminal domain-containing protein</fullName>
    </recommendedName>
</protein>
<dbReference type="InterPro" id="IPR040509">
    <property type="entry name" value="CdiI_C"/>
</dbReference>
<dbReference type="EMBL" id="JYON01000005">
    <property type="protein sequence ID" value="KJH72403.1"/>
    <property type="molecule type" value="Genomic_DNA"/>
</dbReference>
<dbReference type="Pfam" id="PF18228">
    <property type="entry name" value="CdiI_N"/>
    <property type="match status" value="1"/>
</dbReference>
<evidence type="ECO:0000313" key="2">
    <source>
        <dbReference type="EMBL" id="KJH72403.1"/>
    </source>
</evidence>
<evidence type="ECO:0000313" key="3">
    <source>
        <dbReference type="Proteomes" id="UP000032452"/>
    </source>
</evidence>
<dbReference type="Gene3D" id="3.30.2450.20">
    <property type="match status" value="1"/>
</dbReference>
<keyword evidence="3" id="KW-1185">Reference proteome</keyword>
<dbReference type="CDD" id="cd20699">
    <property type="entry name" value="CdiI_ECL-like"/>
    <property type="match status" value="1"/>
</dbReference>
<dbReference type="AlphaFoldDB" id="A0A0D8ZUF8"/>
<organism evidence="2 3">
    <name type="scientific">Aliterella atlantica CENA595</name>
    <dbReference type="NCBI Taxonomy" id="1618023"/>
    <lineage>
        <taxon>Bacteria</taxon>
        <taxon>Bacillati</taxon>
        <taxon>Cyanobacteriota</taxon>
        <taxon>Cyanophyceae</taxon>
        <taxon>Chroococcidiopsidales</taxon>
        <taxon>Aliterellaceae</taxon>
        <taxon>Aliterella</taxon>
    </lineage>
</organism>
<dbReference type="STRING" id="1618023.UH38_06395"/>
<dbReference type="InterPro" id="IPR053755">
    <property type="entry name" value="CDI_immunity_sf"/>
</dbReference>
<reference evidence="2 3" key="1">
    <citation type="submission" date="2015-02" db="EMBL/GenBank/DDBJ databases">
        <title>Draft genome of a novel marine cyanobacterium (Chroococcales) isolated from South Atlantic Ocean.</title>
        <authorList>
            <person name="Rigonato J."/>
            <person name="Alvarenga D.O."/>
            <person name="Branco L.H."/>
            <person name="Varani A.M."/>
            <person name="Brandini F.P."/>
            <person name="Fiore M.F."/>
        </authorList>
    </citation>
    <scope>NUCLEOTIDE SEQUENCE [LARGE SCALE GENOMIC DNA]</scope>
    <source>
        <strain evidence="2 3">CENA595</strain>
    </source>
</reference>
<dbReference type="Proteomes" id="UP000032452">
    <property type="component" value="Unassembled WGS sequence"/>
</dbReference>
<feature type="domain" description="CdiI C-terminal" evidence="1">
    <location>
        <begin position="34"/>
        <end position="140"/>
    </location>
</feature>
<accession>A0A0D8ZUF8</accession>
<dbReference type="OrthoDB" id="3700386at2"/>
<dbReference type="RefSeq" id="WP_045053822.1">
    <property type="nucleotide sequence ID" value="NZ_CAWMDP010000032.1"/>
</dbReference>